<dbReference type="EMBL" id="QUSY01001211">
    <property type="protein sequence ID" value="RHY25711.1"/>
    <property type="molecule type" value="Genomic_DNA"/>
</dbReference>
<keyword evidence="2" id="KW-1185">Reference proteome</keyword>
<dbReference type="Proteomes" id="UP000285060">
    <property type="component" value="Unassembled WGS sequence"/>
</dbReference>
<sequence length="365" mass="42753">MIGHEDGKCIISATHVGSQHLKFVYNFKNSSTANRDSKPIFCIAHQCTMPSPKRRQHEGIDAMKDKYKVPKEEILHLKRMLFDLENTRKRLEKDREHARYHDSPLSWVHVAEAIKGDMLDLSYVNRGLKKAIQTHTQTANLLALWVSHLSLHAPVPSSAREMWQSSHLMLGDSQLRKTACEWISKQMIHNTPWMMAEIPFAYDADDEIEVEVRDNCEGVKVMAQFMLPYPLDQVRDAVWKAEESFCSTLLDLFESDTDDAHPIDKKTWMMDVKVWHVMEKCGADMTRVRNYFTMSLPFTKRGFVSIEDFARFQDIPDVDKYRLNTRLLRNKVKQQSRLGHIQQRWQWKRHVLHMLHERNRGSPSP</sequence>
<protein>
    <submittedName>
        <fullName evidence="1">Uncharacterized protein</fullName>
    </submittedName>
</protein>
<accession>A0A3R7CVX3</accession>
<evidence type="ECO:0000313" key="1">
    <source>
        <dbReference type="EMBL" id="RHY25711.1"/>
    </source>
</evidence>
<name>A0A3R7CVX3_9STRA</name>
<comment type="caution">
    <text evidence="1">The sequence shown here is derived from an EMBL/GenBank/DDBJ whole genome shotgun (WGS) entry which is preliminary data.</text>
</comment>
<dbReference type="AlphaFoldDB" id="A0A3R7CVX3"/>
<reference evidence="1 2" key="1">
    <citation type="submission" date="2018-08" db="EMBL/GenBank/DDBJ databases">
        <title>Aphanomyces genome sequencing and annotation.</title>
        <authorList>
            <person name="Minardi D."/>
            <person name="Oidtmann B."/>
            <person name="Van Der Giezen M."/>
            <person name="Studholme D.J."/>
        </authorList>
    </citation>
    <scope>NUCLEOTIDE SEQUENCE [LARGE SCALE GENOMIC DNA]</scope>
    <source>
        <strain evidence="1 2">NJM0002</strain>
    </source>
</reference>
<organism evidence="1 2">
    <name type="scientific">Aphanomyces invadans</name>
    <dbReference type="NCBI Taxonomy" id="157072"/>
    <lineage>
        <taxon>Eukaryota</taxon>
        <taxon>Sar</taxon>
        <taxon>Stramenopiles</taxon>
        <taxon>Oomycota</taxon>
        <taxon>Saprolegniomycetes</taxon>
        <taxon>Saprolegniales</taxon>
        <taxon>Verrucalvaceae</taxon>
        <taxon>Aphanomyces</taxon>
    </lineage>
</organism>
<evidence type="ECO:0000313" key="2">
    <source>
        <dbReference type="Proteomes" id="UP000285060"/>
    </source>
</evidence>
<dbReference type="VEuPathDB" id="FungiDB:H310_12679"/>
<proteinExistence type="predicted"/>
<gene>
    <name evidence="1" type="ORF">DYB32_008149</name>
</gene>